<reference evidence="10" key="1">
    <citation type="submission" date="2015-09" db="EMBL/GenBank/DDBJ databases">
        <authorList>
            <person name="Sai Rama Sridatta P."/>
        </authorList>
    </citation>
    <scope>NUCLEOTIDE SEQUENCE [LARGE SCALE GENOMIC DNA]</scope>
</reference>
<dbReference type="GO" id="GO:0005198">
    <property type="term" value="F:structural molecule activity"/>
    <property type="evidence" value="ECO:0007669"/>
    <property type="project" value="InterPro"/>
</dbReference>
<evidence type="ECO:0000256" key="4">
    <source>
        <dbReference type="ARBA" id="ARBA00022692"/>
    </source>
</evidence>
<evidence type="ECO:0000313" key="10">
    <source>
        <dbReference type="Proteomes" id="UP000314980"/>
    </source>
</evidence>
<keyword evidence="5 8" id="KW-0965">Cell junction</keyword>
<feature type="transmembrane region" description="Helical" evidence="8">
    <location>
        <begin position="79"/>
        <end position="102"/>
    </location>
</feature>
<comment type="subcellular location">
    <subcellularLocation>
        <location evidence="8">Cell junction</location>
        <location evidence="8">Tight junction</location>
    </subcellularLocation>
    <subcellularLocation>
        <location evidence="8">Cell membrane</location>
        <topology evidence="8">Multi-pass membrane protein</topology>
    </subcellularLocation>
</comment>
<keyword evidence="7 8" id="KW-0472">Membrane</keyword>
<feature type="transmembrane region" description="Helical" evidence="8">
    <location>
        <begin position="114"/>
        <end position="138"/>
    </location>
</feature>
<evidence type="ECO:0000256" key="6">
    <source>
        <dbReference type="ARBA" id="ARBA00022989"/>
    </source>
</evidence>
<evidence type="ECO:0000256" key="8">
    <source>
        <dbReference type="RuleBase" id="RU060637"/>
    </source>
</evidence>
<evidence type="ECO:0000256" key="2">
    <source>
        <dbReference type="ARBA" id="ARBA00022427"/>
    </source>
</evidence>
<dbReference type="InParanoid" id="A0A4W6CVH4"/>
<dbReference type="STRING" id="8187.ENSLCAP00010016551"/>
<comment type="function">
    <text evidence="8">Claudins function as major constituents of the tight junction complexes that regulate the permeability of epithelia.</text>
</comment>
<evidence type="ECO:0000256" key="7">
    <source>
        <dbReference type="ARBA" id="ARBA00023136"/>
    </source>
</evidence>
<keyword evidence="4 8" id="KW-0812">Transmembrane</keyword>
<dbReference type="Proteomes" id="UP000314980">
    <property type="component" value="Unassembled WGS sequence"/>
</dbReference>
<dbReference type="InterPro" id="IPR006187">
    <property type="entry name" value="Claudin"/>
</dbReference>
<comment type="similarity">
    <text evidence="1 8">Belongs to the claudin family.</text>
</comment>
<evidence type="ECO:0000256" key="3">
    <source>
        <dbReference type="ARBA" id="ARBA00022475"/>
    </source>
</evidence>
<comment type="caution">
    <text evidence="8">Lacks conserved residue(s) required for the propagation of feature annotation.</text>
</comment>
<keyword evidence="6 8" id="KW-1133">Transmembrane helix</keyword>
<dbReference type="AlphaFoldDB" id="A0A4W6CVH4"/>
<dbReference type="PROSITE" id="PS01346">
    <property type="entry name" value="CLAUDIN"/>
    <property type="match status" value="1"/>
</dbReference>
<dbReference type="GO" id="GO:0005886">
    <property type="term" value="C:plasma membrane"/>
    <property type="evidence" value="ECO:0007669"/>
    <property type="project" value="UniProtKB-SubCell"/>
</dbReference>
<dbReference type="InterPro" id="IPR017974">
    <property type="entry name" value="Claudin_CS"/>
</dbReference>
<reference evidence="9" key="3">
    <citation type="submission" date="2025-09" db="UniProtKB">
        <authorList>
            <consortium name="Ensembl"/>
        </authorList>
    </citation>
    <scope>IDENTIFICATION</scope>
</reference>
<dbReference type="Ensembl" id="ENSLCAT00010016908.1">
    <property type="protein sequence ID" value="ENSLCAP00010016551.1"/>
    <property type="gene ID" value="ENSLCAG00010007876.1"/>
</dbReference>
<keyword evidence="3 8" id="KW-1003">Cell membrane</keyword>
<protein>
    <recommendedName>
        <fullName evidence="8">Claudin</fullName>
    </recommendedName>
</protein>
<dbReference type="GeneTree" id="ENSGT00940000165704"/>
<keyword evidence="10" id="KW-1185">Reference proteome</keyword>
<sequence>YKERQIVGFAMTIIGFLGAITVCALPMWKFKVFFGKTVTEPLIWEGLWMYCVVKSTGEMQCKGYDFNYVLPQDLQVARALMVIAIIAAVVGIVLGISAGKCINFVKEPRAKARVAIAAGIVFICAGILILITVSWSAYTISTGHNHLTDDECCDRSGDCASPWLGHNCASDPGRCAPLQLLPTKRTKVQH</sequence>
<keyword evidence="2 8" id="KW-0796">Tight junction</keyword>
<feature type="transmembrane region" description="Helical" evidence="8">
    <location>
        <begin position="7"/>
        <end position="28"/>
    </location>
</feature>
<dbReference type="PRINTS" id="PR01077">
    <property type="entry name" value="CLAUDIN"/>
</dbReference>
<dbReference type="PANTHER" id="PTHR12002">
    <property type="entry name" value="CLAUDIN"/>
    <property type="match status" value="1"/>
</dbReference>
<dbReference type="Pfam" id="PF00822">
    <property type="entry name" value="PMP22_Claudin"/>
    <property type="match status" value="1"/>
</dbReference>
<dbReference type="InterPro" id="IPR004031">
    <property type="entry name" value="PMP22/EMP/MP20/Claudin"/>
</dbReference>
<reference evidence="9" key="2">
    <citation type="submission" date="2025-08" db="UniProtKB">
        <authorList>
            <consortium name="Ensembl"/>
        </authorList>
    </citation>
    <scope>IDENTIFICATION</scope>
</reference>
<evidence type="ECO:0000256" key="1">
    <source>
        <dbReference type="ARBA" id="ARBA00008295"/>
    </source>
</evidence>
<evidence type="ECO:0000256" key="5">
    <source>
        <dbReference type="ARBA" id="ARBA00022949"/>
    </source>
</evidence>
<dbReference type="Gene3D" id="1.20.140.150">
    <property type="match status" value="1"/>
</dbReference>
<organism evidence="9 10">
    <name type="scientific">Lates calcarifer</name>
    <name type="common">Barramundi</name>
    <name type="synonym">Holocentrus calcarifer</name>
    <dbReference type="NCBI Taxonomy" id="8187"/>
    <lineage>
        <taxon>Eukaryota</taxon>
        <taxon>Metazoa</taxon>
        <taxon>Chordata</taxon>
        <taxon>Craniata</taxon>
        <taxon>Vertebrata</taxon>
        <taxon>Euteleostomi</taxon>
        <taxon>Actinopterygii</taxon>
        <taxon>Neopterygii</taxon>
        <taxon>Teleostei</taxon>
        <taxon>Neoteleostei</taxon>
        <taxon>Acanthomorphata</taxon>
        <taxon>Carangaria</taxon>
        <taxon>Carangaria incertae sedis</taxon>
        <taxon>Centropomidae</taxon>
        <taxon>Lates</taxon>
    </lineage>
</organism>
<name>A0A4W6CVH4_LATCA</name>
<proteinExistence type="inferred from homology"/>
<evidence type="ECO:0000313" key="9">
    <source>
        <dbReference type="Ensembl" id="ENSLCAP00010016551.1"/>
    </source>
</evidence>
<dbReference type="GO" id="GO:0005923">
    <property type="term" value="C:bicellular tight junction"/>
    <property type="evidence" value="ECO:0007669"/>
    <property type="project" value="UniProtKB-SubCell"/>
</dbReference>
<accession>A0A4W6CVH4</accession>